<dbReference type="CDD" id="cd07505">
    <property type="entry name" value="HAD_BPGM-like"/>
    <property type="match status" value="1"/>
</dbReference>
<dbReference type="Gene3D" id="1.10.150.240">
    <property type="entry name" value="Putative phosphatase, domain 2"/>
    <property type="match status" value="1"/>
</dbReference>
<dbReference type="Pfam" id="PF00702">
    <property type="entry name" value="Hydrolase"/>
    <property type="match status" value="1"/>
</dbReference>
<protein>
    <submittedName>
        <fullName evidence="1">HAD hydrolase, family IA, variant 3</fullName>
    </submittedName>
</protein>
<comment type="caution">
    <text evidence="1">The sequence shown here is derived from an EMBL/GenBank/DDBJ whole genome shotgun (WGS) entry which is preliminary data.</text>
</comment>
<dbReference type="PANTHER" id="PTHR43434">
    <property type="entry name" value="PHOSPHOGLYCOLATE PHOSPHATASE"/>
    <property type="match status" value="1"/>
</dbReference>
<dbReference type="STRING" id="649764.HMPREF0762_01075"/>
<dbReference type="AlphaFoldDB" id="D0WGX1"/>
<dbReference type="InterPro" id="IPR006439">
    <property type="entry name" value="HAD-SF_hydro_IA"/>
</dbReference>
<dbReference type="PANTHER" id="PTHR43434:SF1">
    <property type="entry name" value="PHOSPHOGLYCOLATE PHOSPHATASE"/>
    <property type="match status" value="1"/>
</dbReference>
<dbReference type="SUPFAM" id="SSF56784">
    <property type="entry name" value="HAD-like"/>
    <property type="match status" value="1"/>
</dbReference>
<dbReference type="SFLD" id="SFLDG01129">
    <property type="entry name" value="C1.5:_HAD__Beta-PGM__Phosphata"/>
    <property type="match status" value="1"/>
</dbReference>
<sequence>MRIADLPIDVRGIIFDLDGTLFDSMPYWENLGEDYLRSRGKTPAPDIRAQFKRRTLEGSAAYMKEAYGLEEPVEEVISGIVAGIERPYRELIPLKPGVREMLDVLDGNGIPMGIATATDYDLARAALERLGVWNRFGFLHTCGTVGSDKNDPRIFNLSRERLGTPLSQTVVMEDSLHAIETAKRAGFPIIGVLDPAAEREREQIVRLSDATIASFVGLF</sequence>
<name>D0WGX1_SLAES</name>
<dbReference type="OrthoDB" id="9797743at2"/>
<dbReference type="PRINTS" id="PR00413">
    <property type="entry name" value="HADHALOGNASE"/>
</dbReference>
<gene>
    <name evidence="1" type="ORF">HMPREF0762_01075</name>
</gene>
<dbReference type="Proteomes" id="UP000006001">
    <property type="component" value="Unassembled WGS sequence"/>
</dbReference>
<proteinExistence type="predicted"/>
<dbReference type="Gene3D" id="3.40.50.1000">
    <property type="entry name" value="HAD superfamily/HAD-like"/>
    <property type="match status" value="1"/>
</dbReference>
<dbReference type="HOGENOM" id="CLU_045011_13_1_11"/>
<evidence type="ECO:0000313" key="2">
    <source>
        <dbReference type="Proteomes" id="UP000006001"/>
    </source>
</evidence>
<dbReference type="SFLD" id="SFLDS00003">
    <property type="entry name" value="Haloacid_Dehalogenase"/>
    <property type="match status" value="1"/>
</dbReference>
<organism evidence="1 2">
    <name type="scientific">Slackia exigua (strain ATCC 700122 / DSM 15923 / CIP 105133 / JCM 11022 / KCTC 5966 / S-7)</name>
    <dbReference type="NCBI Taxonomy" id="649764"/>
    <lineage>
        <taxon>Bacteria</taxon>
        <taxon>Bacillati</taxon>
        <taxon>Actinomycetota</taxon>
        <taxon>Coriobacteriia</taxon>
        <taxon>Eggerthellales</taxon>
        <taxon>Eggerthellaceae</taxon>
        <taxon>Slackia</taxon>
    </lineage>
</organism>
<dbReference type="eggNOG" id="COG0637">
    <property type="taxonomic scope" value="Bacteria"/>
</dbReference>
<dbReference type="NCBIfam" id="TIGR01509">
    <property type="entry name" value="HAD-SF-IA-v3"/>
    <property type="match status" value="1"/>
</dbReference>
<dbReference type="GO" id="GO:0008967">
    <property type="term" value="F:phosphoglycolate phosphatase activity"/>
    <property type="evidence" value="ECO:0007669"/>
    <property type="project" value="TreeGrafter"/>
</dbReference>
<dbReference type="GO" id="GO:0006281">
    <property type="term" value="P:DNA repair"/>
    <property type="evidence" value="ECO:0007669"/>
    <property type="project" value="TreeGrafter"/>
</dbReference>
<keyword evidence="2" id="KW-1185">Reference proteome</keyword>
<dbReference type="InterPro" id="IPR023214">
    <property type="entry name" value="HAD_sf"/>
</dbReference>
<reference evidence="1" key="1">
    <citation type="submission" date="2009-10" db="EMBL/GenBank/DDBJ databases">
        <authorList>
            <person name="Weinstock G."/>
            <person name="Sodergren E."/>
            <person name="Clifton S."/>
            <person name="Fulton L."/>
            <person name="Fulton B."/>
            <person name="Courtney L."/>
            <person name="Fronick C."/>
            <person name="Harrison M."/>
            <person name="Strong C."/>
            <person name="Farmer C."/>
            <person name="Delahaunty K."/>
            <person name="Markovic C."/>
            <person name="Hall O."/>
            <person name="Minx P."/>
            <person name="Tomlinson C."/>
            <person name="Mitreva M."/>
            <person name="Nelson J."/>
            <person name="Hou S."/>
            <person name="Wollam A."/>
            <person name="Pepin K.H."/>
            <person name="Johnson M."/>
            <person name="Bhonagiri V."/>
            <person name="Nash W.E."/>
            <person name="Warren W."/>
            <person name="Chinwalla A."/>
            <person name="Mardis E.R."/>
            <person name="Wilson R.K."/>
        </authorList>
    </citation>
    <scope>NUCLEOTIDE SEQUENCE [LARGE SCALE GENOMIC DNA]</scope>
    <source>
        <strain evidence="1">ATCC 700122</strain>
    </source>
</reference>
<dbReference type="EMBL" id="ACUX02000006">
    <property type="protein sequence ID" value="EEZ61733.1"/>
    <property type="molecule type" value="Genomic_DNA"/>
</dbReference>
<dbReference type="InterPro" id="IPR050155">
    <property type="entry name" value="HAD-like_hydrolase_sf"/>
</dbReference>
<evidence type="ECO:0000313" key="1">
    <source>
        <dbReference type="EMBL" id="EEZ61733.1"/>
    </source>
</evidence>
<dbReference type="InterPro" id="IPR023198">
    <property type="entry name" value="PGP-like_dom2"/>
</dbReference>
<dbReference type="RefSeq" id="WP_006362333.1">
    <property type="nucleotide sequence ID" value="NZ_GG700630.1"/>
</dbReference>
<dbReference type="InterPro" id="IPR036412">
    <property type="entry name" value="HAD-like_sf"/>
</dbReference>
<keyword evidence="1" id="KW-0378">Hydrolase</keyword>
<dbReference type="GeneID" id="85007614"/>
<accession>D0WGX1</accession>